<name>A0A934WRL7_9FIRM</name>
<evidence type="ECO:0008006" key="5">
    <source>
        <dbReference type="Google" id="ProtNLM"/>
    </source>
</evidence>
<feature type="signal peptide" evidence="2">
    <location>
        <begin position="1"/>
        <end position="31"/>
    </location>
</feature>
<dbReference type="Proteomes" id="UP000633365">
    <property type="component" value="Unassembled WGS sequence"/>
</dbReference>
<feature type="compositionally biased region" description="Low complexity" evidence="1">
    <location>
        <begin position="187"/>
        <end position="201"/>
    </location>
</feature>
<sequence>MKKSRKRLLISSVAMLLVAMLALGTATFAWFTQNTTATADGLYAKTIKASTLKISKTDKAWTTHVAYGFGTAETQHIMYPASHAADGNWYNCVAAGETAYDKNAAAGTSVTPGASSDYVFAEQLNVKNDGDTGSVSSVAIAINYPASVSSYIRVALVPCDSAGTAKSGQTIENNTYAPSGDSNKQLTNATTESDTTVTASSSTSITVGTGTLAAGAAEYFNLYIWFEGQDSECYDTNAGQTLNGLTFTVTGTPAA</sequence>
<reference evidence="3" key="1">
    <citation type="submission" date="2021-01" db="EMBL/GenBank/DDBJ databases">
        <title>Genome public.</title>
        <authorList>
            <person name="Liu C."/>
            <person name="Sun Q."/>
        </authorList>
    </citation>
    <scope>NUCLEOTIDE SEQUENCE</scope>
    <source>
        <strain evidence="3">M6</strain>
    </source>
</reference>
<feature type="region of interest" description="Disordered" evidence="1">
    <location>
        <begin position="164"/>
        <end position="201"/>
    </location>
</feature>
<evidence type="ECO:0000256" key="2">
    <source>
        <dbReference type="SAM" id="SignalP"/>
    </source>
</evidence>
<accession>A0A934WRL7</accession>
<comment type="caution">
    <text evidence="3">The sequence shown here is derived from an EMBL/GenBank/DDBJ whole genome shotgun (WGS) entry which is preliminary data.</text>
</comment>
<organism evidence="3 4">
    <name type="scientific">Ruminococcus difficilis</name>
    <dbReference type="NCBI Taxonomy" id="2763069"/>
    <lineage>
        <taxon>Bacteria</taxon>
        <taxon>Bacillati</taxon>
        <taxon>Bacillota</taxon>
        <taxon>Clostridia</taxon>
        <taxon>Eubacteriales</taxon>
        <taxon>Oscillospiraceae</taxon>
        <taxon>Ruminococcus</taxon>
    </lineage>
</organism>
<keyword evidence="4" id="KW-1185">Reference proteome</keyword>
<dbReference type="AlphaFoldDB" id="A0A934WRL7"/>
<gene>
    <name evidence="3" type="ORF">JKK62_07940</name>
</gene>
<evidence type="ECO:0000313" key="4">
    <source>
        <dbReference type="Proteomes" id="UP000633365"/>
    </source>
</evidence>
<dbReference type="EMBL" id="JAEQMG010000068">
    <property type="protein sequence ID" value="MBK6088582.1"/>
    <property type="molecule type" value="Genomic_DNA"/>
</dbReference>
<feature type="compositionally biased region" description="Polar residues" evidence="1">
    <location>
        <begin position="164"/>
        <end position="186"/>
    </location>
</feature>
<evidence type="ECO:0000256" key="1">
    <source>
        <dbReference type="SAM" id="MobiDB-lite"/>
    </source>
</evidence>
<evidence type="ECO:0000313" key="3">
    <source>
        <dbReference type="EMBL" id="MBK6088582.1"/>
    </source>
</evidence>
<dbReference type="RefSeq" id="WP_201427475.1">
    <property type="nucleotide sequence ID" value="NZ_JAEQMG010000068.1"/>
</dbReference>
<keyword evidence="2" id="KW-0732">Signal</keyword>
<feature type="chain" id="PRO_5038635547" description="SipW-cognate class signal peptide" evidence="2">
    <location>
        <begin position="32"/>
        <end position="255"/>
    </location>
</feature>
<protein>
    <recommendedName>
        <fullName evidence="5">SipW-cognate class signal peptide</fullName>
    </recommendedName>
</protein>
<proteinExistence type="predicted"/>